<dbReference type="OrthoDB" id="625727at2"/>
<dbReference type="InterPro" id="IPR033985">
    <property type="entry name" value="SusD-like_N"/>
</dbReference>
<dbReference type="AlphaFoldDB" id="A0A4Q1D8M8"/>
<reference evidence="9 10" key="1">
    <citation type="submission" date="2019-01" db="EMBL/GenBank/DDBJ databases">
        <title>Filimonas sp. strain TTM-71.</title>
        <authorList>
            <person name="Chen W.-M."/>
        </authorList>
    </citation>
    <scope>NUCLEOTIDE SEQUENCE [LARGE SCALE GENOMIC DNA]</scope>
    <source>
        <strain evidence="9 10">TTM-71</strain>
    </source>
</reference>
<keyword evidence="10" id="KW-1185">Reference proteome</keyword>
<dbReference type="Gene3D" id="1.25.40.390">
    <property type="match status" value="1"/>
</dbReference>
<feature type="domain" description="RagB/SusD" evidence="7">
    <location>
        <begin position="320"/>
        <end position="440"/>
    </location>
</feature>
<dbReference type="EMBL" id="SDHZ01000001">
    <property type="protein sequence ID" value="RXK85707.1"/>
    <property type="molecule type" value="Genomic_DNA"/>
</dbReference>
<dbReference type="InterPro" id="IPR012944">
    <property type="entry name" value="SusD_RagB_dom"/>
</dbReference>
<dbReference type="InterPro" id="IPR011990">
    <property type="entry name" value="TPR-like_helical_dom_sf"/>
</dbReference>
<keyword evidence="5" id="KW-0998">Cell outer membrane</keyword>
<name>A0A4Q1D8M8_9BACT</name>
<evidence type="ECO:0000259" key="7">
    <source>
        <dbReference type="Pfam" id="PF07980"/>
    </source>
</evidence>
<evidence type="ECO:0000313" key="9">
    <source>
        <dbReference type="EMBL" id="RXK85707.1"/>
    </source>
</evidence>
<evidence type="ECO:0000256" key="4">
    <source>
        <dbReference type="ARBA" id="ARBA00023136"/>
    </source>
</evidence>
<dbReference type="Pfam" id="PF14322">
    <property type="entry name" value="SusD-like_3"/>
    <property type="match status" value="1"/>
</dbReference>
<accession>A0A4Q1D8M8</accession>
<evidence type="ECO:0000256" key="2">
    <source>
        <dbReference type="ARBA" id="ARBA00006275"/>
    </source>
</evidence>
<comment type="similarity">
    <text evidence="2">Belongs to the SusD family.</text>
</comment>
<sequence length="467" mass="52033">MMNYPNKFIYHRSAWALLLLLVMSSCKKFTEIPTSPTSLSPEQVFADSADANAAITGIYINMIGTSSRILTIGNEASGTYAGLAADDYDANTSYTYYKEFATNTVSANNSNNNSYLWSYAYKFIYQANAVIEGASASNGISAAFKNKIIAEAEFIRAFFHLNLMNLYGPVPLCTVTDYRVTSILPRADTGAIYRQIVTDLEDAYTRLQNDPLQSNKVRIGRDAVKALLARVYLYRKQWSLAEAAATELINGNYRMVALDSVFLTNSREAIWQVPSTAPGDETVQSVALIPYSATNIPTMFATTFLLQSFEQDDKRKTSWLKANVAAGTSYYYPFKYKQQTSGTATTVSNPREAHTPLRLAEMYLIRSEAKLMQANNTGALNDLNEVRKRAGLENTAASSDADIMKAIMHERRVELFGEWGHRFFDLKRTGTIDAVLGAEKTGWRSSYALFPIPYNETLLNPFLTPNP</sequence>
<feature type="domain" description="SusD-like N-terminal" evidence="8">
    <location>
        <begin position="49"/>
        <end position="233"/>
    </location>
</feature>
<evidence type="ECO:0000256" key="3">
    <source>
        <dbReference type="ARBA" id="ARBA00022729"/>
    </source>
</evidence>
<protein>
    <submittedName>
        <fullName evidence="9">RagB/SusD family nutrient uptake outer membrane protein</fullName>
    </submittedName>
</protein>
<organism evidence="9 10">
    <name type="scientific">Filimonas effusa</name>
    <dbReference type="NCBI Taxonomy" id="2508721"/>
    <lineage>
        <taxon>Bacteria</taxon>
        <taxon>Pseudomonadati</taxon>
        <taxon>Bacteroidota</taxon>
        <taxon>Chitinophagia</taxon>
        <taxon>Chitinophagales</taxon>
        <taxon>Chitinophagaceae</taxon>
        <taxon>Filimonas</taxon>
    </lineage>
</organism>
<dbReference type="Proteomes" id="UP000290545">
    <property type="component" value="Unassembled WGS sequence"/>
</dbReference>
<dbReference type="PROSITE" id="PS51257">
    <property type="entry name" value="PROKAR_LIPOPROTEIN"/>
    <property type="match status" value="1"/>
</dbReference>
<evidence type="ECO:0000313" key="10">
    <source>
        <dbReference type="Proteomes" id="UP000290545"/>
    </source>
</evidence>
<dbReference type="SUPFAM" id="SSF48452">
    <property type="entry name" value="TPR-like"/>
    <property type="match status" value="1"/>
</dbReference>
<evidence type="ECO:0000259" key="8">
    <source>
        <dbReference type="Pfam" id="PF14322"/>
    </source>
</evidence>
<dbReference type="CDD" id="cd08977">
    <property type="entry name" value="SusD"/>
    <property type="match status" value="1"/>
</dbReference>
<feature type="signal peptide" evidence="6">
    <location>
        <begin position="1"/>
        <end position="28"/>
    </location>
</feature>
<comment type="subcellular location">
    <subcellularLocation>
        <location evidence="1">Cell outer membrane</location>
    </subcellularLocation>
</comment>
<comment type="caution">
    <text evidence="9">The sequence shown here is derived from an EMBL/GenBank/DDBJ whole genome shotgun (WGS) entry which is preliminary data.</text>
</comment>
<evidence type="ECO:0000256" key="5">
    <source>
        <dbReference type="ARBA" id="ARBA00023237"/>
    </source>
</evidence>
<proteinExistence type="inferred from homology"/>
<dbReference type="Pfam" id="PF07980">
    <property type="entry name" value="SusD_RagB"/>
    <property type="match status" value="1"/>
</dbReference>
<dbReference type="RefSeq" id="WP_129001460.1">
    <property type="nucleotide sequence ID" value="NZ_SDHZ01000001.1"/>
</dbReference>
<keyword evidence="4" id="KW-0472">Membrane</keyword>
<evidence type="ECO:0000256" key="6">
    <source>
        <dbReference type="SAM" id="SignalP"/>
    </source>
</evidence>
<evidence type="ECO:0000256" key="1">
    <source>
        <dbReference type="ARBA" id="ARBA00004442"/>
    </source>
</evidence>
<keyword evidence="3 6" id="KW-0732">Signal</keyword>
<feature type="chain" id="PRO_5020796871" evidence="6">
    <location>
        <begin position="29"/>
        <end position="467"/>
    </location>
</feature>
<gene>
    <name evidence="9" type="ORF">ESB13_02510</name>
</gene>
<dbReference type="GO" id="GO:0009279">
    <property type="term" value="C:cell outer membrane"/>
    <property type="evidence" value="ECO:0007669"/>
    <property type="project" value="UniProtKB-SubCell"/>
</dbReference>